<dbReference type="EMBL" id="OV725079">
    <property type="protein sequence ID" value="CAH1397511.1"/>
    <property type="molecule type" value="Genomic_DNA"/>
</dbReference>
<evidence type="ECO:0000313" key="6">
    <source>
        <dbReference type="EMBL" id="CAH1397511.1"/>
    </source>
</evidence>
<dbReference type="AlphaFoldDB" id="A0A9P0MNX5"/>
<evidence type="ECO:0000256" key="4">
    <source>
        <dbReference type="ARBA" id="ARBA00022946"/>
    </source>
</evidence>
<proteinExistence type="inferred from homology"/>
<feature type="domain" description="HotDog ACOT-type" evidence="5">
    <location>
        <begin position="298"/>
        <end position="410"/>
    </location>
</feature>
<keyword evidence="3" id="KW-0378">Hydrolase</keyword>
<dbReference type="Proteomes" id="UP001152798">
    <property type="component" value="Chromosome 3"/>
</dbReference>
<sequence length="441" mass="51147">MGIRIRLFNACKETICHKFSPALIVQNRSLQQQNEQWQTTIPPMTMKDVHQTLNKWMGSRIGWFSRPRDRTHLLQYLPKSQDDLPLRSLKDSYAEAIIPLSSEPKLQNRYVTATGKLRMGRIIEDMDLFSVYVGLRHIKNPLQKKDIPTPYVIVTAAVDDIEYIYEKPDVTSDVKISGKVVSAGNSSMNVAVELAYMQNKQWVKMAKANFMMAARNSNLSGPAYVNKLKPDGPEEEKEMKDALETKRKKIEHDKYSLLVVPPSDEEQKLIHENFVKSVDMQDPTINKRILPSGHVWMEDTRLNTSIFPHPENRNHHNTVFGGYLMRLAMELAWMTAYIHSSQRPSLRYVSNISFRKPVKLNSFLKIMSQVIYTYDKYMQIAVFIELYEMATKQVLTTNSFHFTYEVPEPVAPVMPKTYHENIFFIEGRRQVLIFLKPGRLN</sequence>
<evidence type="ECO:0000313" key="7">
    <source>
        <dbReference type="Proteomes" id="UP001152798"/>
    </source>
</evidence>
<dbReference type="GO" id="GO:0006637">
    <property type="term" value="P:acyl-CoA metabolic process"/>
    <property type="evidence" value="ECO:0007669"/>
    <property type="project" value="TreeGrafter"/>
</dbReference>
<reference evidence="6" key="1">
    <citation type="submission" date="2022-01" db="EMBL/GenBank/DDBJ databases">
        <authorList>
            <person name="King R."/>
        </authorList>
    </citation>
    <scope>NUCLEOTIDE SEQUENCE</scope>
</reference>
<name>A0A9P0MNX5_NEZVI</name>
<protein>
    <recommendedName>
        <fullName evidence="5">HotDog ACOT-type domain-containing protein</fullName>
    </recommendedName>
</protein>
<dbReference type="PROSITE" id="PS51770">
    <property type="entry name" value="HOTDOG_ACOT"/>
    <property type="match status" value="2"/>
</dbReference>
<evidence type="ECO:0000256" key="3">
    <source>
        <dbReference type="ARBA" id="ARBA00022801"/>
    </source>
</evidence>
<dbReference type="CDD" id="cd03442">
    <property type="entry name" value="BFIT_BACH"/>
    <property type="match status" value="1"/>
</dbReference>
<dbReference type="PANTHER" id="PTHR12655:SF0">
    <property type="entry name" value="ACYL-COENZYME A THIOESTERASE 9, MITOCHONDRIAL"/>
    <property type="match status" value="1"/>
</dbReference>
<dbReference type="GO" id="GO:0005739">
    <property type="term" value="C:mitochondrion"/>
    <property type="evidence" value="ECO:0007669"/>
    <property type="project" value="TreeGrafter"/>
</dbReference>
<organism evidence="6 7">
    <name type="scientific">Nezara viridula</name>
    <name type="common">Southern green stink bug</name>
    <name type="synonym">Cimex viridulus</name>
    <dbReference type="NCBI Taxonomy" id="85310"/>
    <lineage>
        <taxon>Eukaryota</taxon>
        <taxon>Metazoa</taxon>
        <taxon>Ecdysozoa</taxon>
        <taxon>Arthropoda</taxon>
        <taxon>Hexapoda</taxon>
        <taxon>Insecta</taxon>
        <taxon>Pterygota</taxon>
        <taxon>Neoptera</taxon>
        <taxon>Paraneoptera</taxon>
        <taxon>Hemiptera</taxon>
        <taxon>Heteroptera</taxon>
        <taxon>Panheteroptera</taxon>
        <taxon>Pentatomomorpha</taxon>
        <taxon>Pentatomoidea</taxon>
        <taxon>Pentatomidae</taxon>
        <taxon>Pentatominae</taxon>
        <taxon>Nezara</taxon>
    </lineage>
</organism>
<dbReference type="SUPFAM" id="SSF54637">
    <property type="entry name" value="Thioesterase/thiol ester dehydrase-isomerase"/>
    <property type="match status" value="2"/>
</dbReference>
<dbReference type="PANTHER" id="PTHR12655">
    <property type="entry name" value="ACYL-COA THIOESTERASE"/>
    <property type="match status" value="1"/>
</dbReference>
<accession>A0A9P0MNX5</accession>
<keyword evidence="4" id="KW-0809">Transit peptide</keyword>
<feature type="domain" description="HotDog ACOT-type" evidence="5">
    <location>
        <begin position="96"/>
        <end position="218"/>
    </location>
</feature>
<comment type="similarity">
    <text evidence="1">Belongs to the acyl coenzyme A hydrolase family.</text>
</comment>
<gene>
    <name evidence="6" type="ORF">NEZAVI_LOCUS7322</name>
</gene>
<keyword evidence="2" id="KW-0677">Repeat</keyword>
<evidence type="ECO:0000256" key="2">
    <source>
        <dbReference type="ARBA" id="ARBA00022737"/>
    </source>
</evidence>
<evidence type="ECO:0000256" key="1">
    <source>
        <dbReference type="ARBA" id="ARBA00010458"/>
    </source>
</evidence>
<dbReference type="GO" id="GO:0047617">
    <property type="term" value="F:fatty acyl-CoA hydrolase activity"/>
    <property type="evidence" value="ECO:0007669"/>
    <property type="project" value="TreeGrafter"/>
</dbReference>
<dbReference type="OrthoDB" id="331699at2759"/>
<dbReference type="Gene3D" id="3.10.129.10">
    <property type="entry name" value="Hotdog Thioesterase"/>
    <property type="match status" value="2"/>
</dbReference>
<keyword evidence="7" id="KW-1185">Reference proteome</keyword>
<dbReference type="InterPro" id="IPR029069">
    <property type="entry name" value="HotDog_dom_sf"/>
</dbReference>
<evidence type="ECO:0000259" key="5">
    <source>
        <dbReference type="PROSITE" id="PS51770"/>
    </source>
</evidence>
<dbReference type="InterPro" id="IPR033120">
    <property type="entry name" value="HOTDOG_ACOT"/>
</dbReference>